<evidence type="ECO:0000256" key="3">
    <source>
        <dbReference type="ARBA" id="ARBA00022771"/>
    </source>
</evidence>
<comment type="function">
    <text evidence="6">Required for the export of mRNAs containing poly(A) tails from the nucleus into the cytoplasm.</text>
</comment>
<feature type="region of interest" description="Disordered" evidence="10">
    <location>
        <begin position="446"/>
        <end position="480"/>
    </location>
</feature>
<feature type="domain" description="C3H1-type" evidence="11">
    <location>
        <begin position="1"/>
        <end position="25"/>
    </location>
</feature>
<dbReference type="GO" id="GO:0031965">
    <property type="term" value="C:nuclear membrane"/>
    <property type="evidence" value="ECO:0007669"/>
    <property type="project" value="UniProtKB-SubCell"/>
</dbReference>
<comment type="subcellular location">
    <subcellularLocation>
        <location evidence="1">Nucleus membrane</location>
        <topology evidence="1">Peripheral membrane protein</topology>
        <orientation evidence="1">Cytoplasmic side</orientation>
    </subcellularLocation>
</comment>
<dbReference type="InterPro" id="IPR051767">
    <property type="entry name" value="Nucleoporin_NUP42"/>
</dbReference>
<dbReference type="InterPro" id="IPR000571">
    <property type="entry name" value="Znf_CCCH"/>
</dbReference>
<dbReference type="EMBL" id="BLXT01003557">
    <property type="protein sequence ID" value="GFO02057.1"/>
    <property type="molecule type" value="Genomic_DNA"/>
</dbReference>
<name>A0AAV4A571_9GAST</name>
<evidence type="ECO:0000256" key="2">
    <source>
        <dbReference type="ARBA" id="ARBA00022723"/>
    </source>
</evidence>
<sequence length="525" mass="53994">MVVCKFWLDNRCKYGSACRFEHTKDGSGNLFSTNSNWHNLGGGNGSGQRVTFQNGFGSNGSNQFKWVANQAQGPHEQSNQRSPSEIVNSLQDEMNTLEKSNMWPFTCITIDKDLPCLPDFEDTSAEEMRFDAYKSKAEGTMQSHIQKYQALAAEFRTKRQQLQHMPMDLKQKLIKFVEDERKKKTQQSPISSGIGLSNQTQTNLFGSSGMSSSSTLFGKSQSSVSPFGGMTSSSTSSTPGLFGSGFGGPSSTQRSLFGGNSGDATSPGSAFGGSKFGPSSQGSINGGSGSLFGKPTGSVFGGGNQSNHQASLLGPGPSMSSGLFGSQSAASQTSQGLFSSGANNSQSPLTGLSSSGGSLSAQGPPNLFGGGLNSTGSTGLFGKPSGPVASQQSLLGPAPTNLQAPLFGSSGGSQSVLVTSTTANQQTQQAAPNLFGKSNNVFGNTSNQVLAGGNSGGSGLFGKGSPAQSNSSGPVQAGEAAAAEVSSIYTPLSDLTEAEKAAFEAKAFQLGKIPIRPPPKELVSG</sequence>
<evidence type="ECO:0000256" key="9">
    <source>
        <dbReference type="PROSITE-ProRule" id="PRU00723"/>
    </source>
</evidence>
<comment type="caution">
    <text evidence="12">The sequence shown here is derived from an EMBL/GenBank/DDBJ whole genome shotgun (WGS) entry which is preliminary data.</text>
</comment>
<dbReference type="Gene3D" id="4.10.1000.10">
    <property type="entry name" value="Zinc finger, CCCH-type"/>
    <property type="match status" value="1"/>
</dbReference>
<gene>
    <name evidence="12" type="ORF">PoB_002856200</name>
</gene>
<dbReference type="PANTHER" id="PTHR46527">
    <property type="entry name" value="NUCLEOPORIN-LIKE PROTEIN 2"/>
    <property type="match status" value="1"/>
</dbReference>
<accession>A0AAV4A571</accession>
<feature type="region of interest" description="Disordered" evidence="10">
    <location>
        <begin position="184"/>
        <end position="407"/>
    </location>
</feature>
<feature type="compositionally biased region" description="Low complexity" evidence="10">
    <location>
        <begin position="345"/>
        <end position="367"/>
    </location>
</feature>
<dbReference type="InterPro" id="IPR041367">
    <property type="entry name" value="Znf-CCCH_4"/>
</dbReference>
<feature type="compositionally biased region" description="Low complexity" evidence="10">
    <location>
        <begin position="225"/>
        <end position="241"/>
    </location>
</feature>
<evidence type="ECO:0000256" key="10">
    <source>
        <dbReference type="SAM" id="MobiDB-lite"/>
    </source>
</evidence>
<evidence type="ECO:0000259" key="11">
    <source>
        <dbReference type="PROSITE" id="PS50103"/>
    </source>
</evidence>
<proteinExistence type="predicted"/>
<evidence type="ECO:0000313" key="12">
    <source>
        <dbReference type="EMBL" id="GFO02057.1"/>
    </source>
</evidence>
<evidence type="ECO:0000256" key="7">
    <source>
        <dbReference type="ARBA" id="ARBA00039886"/>
    </source>
</evidence>
<keyword evidence="5" id="KW-0539">Nucleus</keyword>
<dbReference type="Pfam" id="PF18044">
    <property type="entry name" value="zf-CCCH_4"/>
    <property type="match status" value="1"/>
</dbReference>
<dbReference type="Proteomes" id="UP000735302">
    <property type="component" value="Unassembled WGS sequence"/>
</dbReference>
<dbReference type="AlphaFoldDB" id="A0AAV4A571"/>
<feature type="compositionally biased region" description="Polar residues" evidence="10">
    <location>
        <begin position="186"/>
        <end position="205"/>
    </location>
</feature>
<protein>
    <recommendedName>
        <fullName evidence="7">Nucleoporin NUP42</fullName>
    </recommendedName>
    <alternativeName>
        <fullName evidence="8">Nucleoporin-like protein 2</fullName>
    </alternativeName>
</protein>
<evidence type="ECO:0000256" key="4">
    <source>
        <dbReference type="ARBA" id="ARBA00022833"/>
    </source>
</evidence>
<evidence type="ECO:0000256" key="1">
    <source>
        <dbReference type="ARBA" id="ARBA00004335"/>
    </source>
</evidence>
<dbReference type="PROSITE" id="PS50103">
    <property type="entry name" value="ZF_C3H1"/>
    <property type="match status" value="1"/>
</dbReference>
<evidence type="ECO:0000256" key="8">
    <source>
        <dbReference type="ARBA" id="ARBA00042384"/>
    </source>
</evidence>
<keyword evidence="4 9" id="KW-0862">Zinc</keyword>
<feature type="compositionally biased region" description="Gly residues" evidence="10">
    <location>
        <begin position="453"/>
        <end position="462"/>
    </location>
</feature>
<dbReference type="PANTHER" id="PTHR46527:SF1">
    <property type="entry name" value="NUCLEOPORIN NUP42"/>
    <property type="match status" value="1"/>
</dbReference>
<organism evidence="12 13">
    <name type="scientific">Plakobranchus ocellatus</name>
    <dbReference type="NCBI Taxonomy" id="259542"/>
    <lineage>
        <taxon>Eukaryota</taxon>
        <taxon>Metazoa</taxon>
        <taxon>Spiralia</taxon>
        <taxon>Lophotrochozoa</taxon>
        <taxon>Mollusca</taxon>
        <taxon>Gastropoda</taxon>
        <taxon>Heterobranchia</taxon>
        <taxon>Euthyneura</taxon>
        <taxon>Panpulmonata</taxon>
        <taxon>Sacoglossa</taxon>
        <taxon>Placobranchoidea</taxon>
        <taxon>Plakobranchidae</taxon>
        <taxon>Plakobranchus</taxon>
    </lineage>
</organism>
<evidence type="ECO:0000256" key="6">
    <source>
        <dbReference type="ARBA" id="ARBA00037262"/>
    </source>
</evidence>
<feature type="zinc finger region" description="C3H1-type" evidence="9">
    <location>
        <begin position="1"/>
        <end position="25"/>
    </location>
</feature>
<feature type="compositionally biased region" description="Low complexity" evidence="10">
    <location>
        <begin position="311"/>
        <end position="335"/>
    </location>
</feature>
<dbReference type="GO" id="GO:0008270">
    <property type="term" value="F:zinc ion binding"/>
    <property type="evidence" value="ECO:0007669"/>
    <property type="project" value="UniProtKB-KW"/>
</dbReference>
<evidence type="ECO:0000313" key="13">
    <source>
        <dbReference type="Proteomes" id="UP000735302"/>
    </source>
</evidence>
<evidence type="ECO:0000256" key="5">
    <source>
        <dbReference type="ARBA" id="ARBA00023242"/>
    </source>
</evidence>
<reference evidence="12 13" key="1">
    <citation type="journal article" date="2021" name="Elife">
        <title>Chloroplast acquisition without the gene transfer in kleptoplastic sea slugs, Plakobranchus ocellatus.</title>
        <authorList>
            <person name="Maeda T."/>
            <person name="Takahashi S."/>
            <person name="Yoshida T."/>
            <person name="Shimamura S."/>
            <person name="Takaki Y."/>
            <person name="Nagai Y."/>
            <person name="Toyoda A."/>
            <person name="Suzuki Y."/>
            <person name="Arimoto A."/>
            <person name="Ishii H."/>
            <person name="Satoh N."/>
            <person name="Nishiyama T."/>
            <person name="Hasebe M."/>
            <person name="Maruyama T."/>
            <person name="Minagawa J."/>
            <person name="Obokata J."/>
            <person name="Shigenobu S."/>
        </authorList>
    </citation>
    <scope>NUCLEOTIDE SEQUENCE [LARGE SCALE GENOMIC DNA]</scope>
</reference>
<keyword evidence="13" id="KW-1185">Reference proteome</keyword>
<feature type="compositionally biased region" description="Polar residues" evidence="10">
    <location>
        <begin position="215"/>
        <end position="224"/>
    </location>
</feature>
<keyword evidence="2 9" id="KW-0479">Metal-binding</keyword>
<keyword evidence="3 9" id="KW-0863">Zinc-finger</keyword>